<evidence type="ECO:0008006" key="3">
    <source>
        <dbReference type="Google" id="ProtNLM"/>
    </source>
</evidence>
<evidence type="ECO:0000313" key="1">
    <source>
        <dbReference type="EMBL" id="CAC5416428.1"/>
    </source>
</evidence>
<keyword evidence="2" id="KW-1185">Reference proteome</keyword>
<dbReference type="EMBL" id="CACVKT020008652">
    <property type="protein sequence ID" value="CAC5416428.1"/>
    <property type="molecule type" value="Genomic_DNA"/>
</dbReference>
<reference evidence="1 2" key="1">
    <citation type="submission" date="2020-06" db="EMBL/GenBank/DDBJ databases">
        <authorList>
            <person name="Li R."/>
            <person name="Bekaert M."/>
        </authorList>
    </citation>
    <scope>NUCLEOTIDE SEQUENCE [LARGE SCALE GENOMIC DNA]</scope>
    <source>
        <strain evidence="2">wild</strain>
    </source>
</reference>
<sequence length="174" mass="20268">MILKLQTIVVELWGEYFRDLYSEQPTECFNETFFQEISSKVQTYFENSDKASIPELEKQVTFEKIREQINTLKCGKAPGPDRITNEHILYSGDQVIKCLCKLFDMILKAEYLPVSFRNGIIIPLYKGSNKDKTEYLPVSFRHGIIIPLYKGSNKDKTEYLPVSFRHGIIIPLYK</sequence>
<dbReference type="AlphaFoldDB" id="A0A6J8E8G1"/>
<dbReference type="Proteomes" id="UP000507470">
    <property type="component" value="Unassembled WGS sequence"/>
</dbReference>
<accession>A0A6J8E8G1</accession>
<evidence type="ECO:0000313" key="2">
    <source>
        <dbReference type="Proteomes" id="UP000507470"/>
    </source>
</evidence>
<protein>
    <recommendedName>
        <fullName evidence="3">Reverse transcriptase domain-containing protein</fullName>
    </recommendedName>
</protein>
<proteinExistence type="predicted"/>
<organism evidence="1 2">
    <name type="scientific">Mytilus coruscus</name>
    <name type="common">Sea mussel</name>
    <dbReference type="NCBI Taxonomy" id="42192"/>
    <lineage>
        <taxon>Eukaryota</taxon>
        <taxon>Metazoa</taxon>
        <taxon>Spiralia</taxon>
        <taxon>Lophotrochozoa</taxon>
        <taxon>Mollusca</taxon>
        <taxon>Bivalvia</taxon>
        <taxon>Autobranchia</taxon>
        <taxon>Pteriomorphia</taxon>
        <taxon>Mytilida</taxon>
        <taxon>Mytiloidea</taxon>
        <taxon>Mytilidae</taxon>
        <taxon>Mytilinae</taxon>
        <taxon>Mytilus</taxon>
    </lineage>
</organism>
<gene>
    <name evidence="1" type="ORF">MCOR_49058</name>
</gene>
<dbReference type="PANTHER" id="PTHR19446">
    <property type="entry name" value="REVERSE TRANSCRIPTASES"/>
    <property type="match status" value="1"/>
</dbReference>
<dbReference type="OrthoDB" id="6116116at2759"/>
<name>A0A6J8E8G1_MYTCO</name>